<gene>
    <name evidence="2" type="ORF">J4051_09490</name>
</gene>
<feature type="transmembrane region" description="Helical" evidence="1">
    <location>
        <begin position="42"/>
        <end position="63"/>
    </location>
</feature>
<name>A0ABS3SS22_9FLAO</name>
<dbReference type="InterPro" id="IPR046077">
    <property type="entry name" value="DUF6095"/>
</dbReference>
<feature type="transmembrane region" description="Helical" evidence="1">
    <location>
        <begin position="15"/>
        <end position="36"/>
    </location>
</feature>
<dbReference type="RefSeq" id="WP_208233634.1">
    <property type="nucleotide sequence ID" value="NZ_JAGEVG010000010.1"/>
</dbReference>
<keyword evidence="1" id="KW-0812">Transmembrane</keyword>
<organism evidence="2 3">
    <name type="scientific">Gelidibacter pelagius</name>
    <dbReference type="NCBI Taxonomy" id="2819985"/>
    <lineage>
        <taxon>Bacteria</taxon>
        <taxon>Pseudomonadati</taxon>
        <taxon>Bacteroidota</taxon>
        <taxon>Flavobacteriia</taxon>
        <taxon>Flavobacteriales</taxon>
        <taxon>Flavobacteriaceae</taxon>
        <taxon>Gelidibacter</taxon>
    </lineage>
</organism>
<protein>
    <submittedName>
        <fullName evidence="2">Uncharacterized protein</fullName>
    </submittedName>
</protein>
<dbReference type="EMBL" id="JAGEVG010000010">
    <property type="protein sequence ID" value="MBO3098500.1"/>
    <property type="molecule type" value="Genomic_DNA"/>
</dbReference>
<dbReference type="Proteomes" id="UP000681315">
    <property type="component" value="Unassembled WGS sequence"/>
</dbReference>
<reference evidence="2 3" key="1">
    <citation type="submission" date="2021-03" db="EMBL/GenBank/DDBJ databases">
        <title>Gelidibacter sp. nov., isolated from costal sediment.</title>
        <authorList>
            <person name="Lun K.-Y."/>
        </authorList>
    </citation>
    <scope>NUCLEOTIDE SEQUENCE [LARGE SCALE GENOMIC DNA]</scope>
    <source>
        <strain evidence="2 3">DF109</strain>
    </source>
</reference>
<keyword evidence="1" id="KW-1133">Transmembrane helix</keyword>
<dbReference type="Pfam" id="PF19589">
    <property type="entry name" value="DUF6095"/>
    <property type="match status" value="1"/>
</dbReference>
<evidence type="ECO:0000256" key="1">
    <source>
        <dbReference type="SAM" id="Phobius"/>
    </source>
</evidence>
<keyword evidence="3" id="KW-1185">Reference proteome</keyword>
<evidence type="ECO:0000313" key="3">
    <source>
        <dbReference type="Proteomes" id="UP000681315"/>
    </source>
</evidence>
<comment type="caution">
    <text evidence="2">The sequence shown here is derived from an EMBL/GenBank/DDBJ whole genome shotgun (WGS) entry which is preliminary data.</text>
</comment>
<sequence>METKRTNKNLLIKGLQNLGICLVLMFTGPTILYLAFSNQDKPTYILVLIIAILLCLGAIFFLFRGIYIIMQSIFND</sequence>
<keyword evidence="1" id="KW-0472">Membrane</keyword>
<evidence type="ECO:0000313" key="2">
    <source>
        <dbReference type="EMBL" id="MBO3098500.1"/>
    </source>
</evidence>
<proteinExistence type="predicted"/>
<accession>A0ABS3SS22</accession>